<dbReference type="InterPro" id="IPR004399">
    <property type="entry name" value="HMP/HMP-P_kinase_dom"/>
</dbReference>
<evidence type="ECO:0000313" key="4">
    <source>
        <dbReference type="Proteomes" id="UP000315522"/>
    </source>
</evidence>
<dbReference type="NCBIfam" id="TIGR00097">
    <property type="entry name" value="HMP-P_kinase"/>
    <property type="match status" value="1"/>
</dbReference>
<dbReference type="InterPro" id="IPR013749">
    <property type="entry name" value="PM/HMP-P_kinase-1"/>
</dbReference>
<accession>A0A559MLC6</accession>
<dbReference type="Pfam" id="PF03070">
    <property type="entry name" value="TENA_THI-4"/>
    <property type="match status" value="2"/>
</dbReference>
<dbReference type="GO" id="GO:0005829">
    <property type="term" value="C:cytosol"/>
    <property type="evidence" value="ECO:0007669"/>
    <property type="project" value="TreeGrafter"/>
</dbReference>
<dbReference type="GO" id="GO:0008972">
    <property type="term" value="F:phosphomethylpyrimidine kinase activity"/>
    <property type="evidence" value="ECO:0007669"/>
    <property type="project" value="InterPro"/>
</dbReference>
<dbReference type="Proteomes" id="UP000315522">
    <property type="component" value="Unassembled WGS sequence"/>
</dbReference>
<dbReference type="FunFam" id="3.40.1190.20:FF:000034">
    <property type="entry name" value="Putative hydroxymethylpyrimidine/ phosphomethylpyrimidine kinase 2"/>
    <property type="match status" value="1"/>
</dbReference>
<dbReference type="Gene3D" id="1.20.910.10">
    <property type="entry name" value="Heme oxygenase-like"/>
    <property type="match status" value="1"/>
</dbReference>
<dbReference type="SUPFAM" id="SSF48613">
    <property type="entry name" value="Heme oxygenase-like"/>
    <property type="match status" value="1"/>
</dbReference>
<dbReference type="InterPro" id="IPR029056">
    <property type="entry name" value="Ribokinase-like"/>
</dbReference>
<evidence type="ECO:0000313" key="3">
    <source>
        <dbReference type="EMBL" id="TVY93762.1"/>
    </source>
</evidence>
<keyword evidence="3" id="KW-0418">Kinase</keyword>
<dbReference type="SUPFAM" id="SSF53613">
    <property type="entry name" value="Ribokinase-like"/>
    <property type="match status" value="1"/>
</dbReference>
<feature type="domain" description="Pyridoxamine kinase/Phosphomethylpyrimidine kinase" evidence="2">
    <location>
        <begin position="13"/>
        <end position="277"/>
    </location>
</feature>
<dbReference type="CDD" id="cd19367">
    <property type="entry name" value="TenA_C_ScTHI20-like"/>
    <property type="match status" value="1"/>
</dbReference>
<feature type="domain" description="Thiaminase-2/PQQC" evidence="1">
    <location>
        <begin position="300"/>
        <end position="405"/>
    </location>
</feature>
<evidence type="ECO:0000259" key="2">
    <source>
        <dbReference type="Pfam" id="PF08543"/>
    </source>
</evidence>
<reference evidence="3 4" key="1">
    <citation type="submission" date="2018-05" db="EMBL/GenBank/DDBJ databases">
        <title>Genome sequencing and assembly of the regulated plant pathogen Lachnellula willkommii and related sister species for the development of diagnostic species identification markers.</title>
        <authorList>
            <person name="Giroux E."/>
            <person name="Bilodeau G."/>
        </authorList>
    </citation>
    <scope>NUCLEOTIDE SEQUENCE [LARGE SCALE GENOMIC DNA]</scope>
    <source>
        <strain evidence="3 4">CBS 172.35</strain>
    </source>
</reference>
<dbReference type="InterPro" id="IPR004305">
    <property type="entry name" value="Thiaminase-2/PQQC"/>
</dbReference>
<protein>
    <submittedName>
        <fullName evidence="3">Putative hydroxymethylpyrimidine/phosphomethylpyrimidine kinase</fullName>
    </submittedName>
</protein>
<dbReference type="GO" id="GO:0008902">
    <property type="term" value="F:hydroxymethylpyrimidine kinase activity"/>
    <property type="evidence" value="ECO:0007669"/>
    <property type="project" value="TreeGrafter"/>
</dbReference>
<evidence type="ECO:0000259" key="1">
    <source>
        <dbReference type="Pfam" id="PF03070"/>
    </source>
</evidence>
<keyword evidence="3" id="KW-0808">Transferase</keyword>
<gene>
    <name evidence="3" type="ORF">LAWI1_G000305</name>
</gene>
<sequence>MGKGRILVIAGSDSSGGAGLEADQKVIAAHGCYAMTATTALTAQNTLGVVDIHHTPPDFVGKLIDACISDIGVDVVKTGMLASAETIEVVAKSLQKHDVKTVVIDPVMVSTSGSQLLPQKAVRELRTLLLPHTTILTPNVPEAKLLLSDAGKPAEDPKNVDDLIEIAKSVQSLGPKYVLVKGGHLPFKKDGTVAKTDEERELMIDILYGEGEVIRIETAYQKSKNTHGTGCSMASAAIASNLGNGQEMAYAVKAACRYVEAGIKTATDLGHGNGPINHFHSTYTLPFAPGRFIEYLLERPDVKTAWREHTHHDFVASLADGSLPVDSFKYYLVQDYLYLVQFARANALAGYKAKTMEDIAAISAERIQAAKIVTHIHHEMSLHIGYCESFGMTKEDIEATEESQGMPNIRAIDASLSTSDGGIRLIANTRYVLDIGQAEDWLALQVSMAPCLIGYGEIAKRLHADPKTKREGNIYWKWIENYVADDYVEAVQIGSGGFLYCIKKAGD</sequence>
<dbReference type="PANTHER" id="PTHR20858">
    <property type="entry name" value="PHOSPHOMETHYLPYRIMIDINE KINASE"/>
    <property type="match status" value="1"/>
</dbReference>
<dbReference type="Pfam" id="PF08543">
    <property type="entry name" value="Phos_pyr_kin"/>
    <property type="match status" value="1"/>
</dbReference>
<dbReference type="AlphaFoldDB" id="A0A559MLC6"/>
<dbReference type="Gene3D" id="3.40.1190.20">
    <property type="match status" value="1"/>
</dbReference>
<comment type="caution">
    <text evidence="3">The sequence shown here is derived from an EMBL/GenBank/DDBJ whole genome shotgun (WGS) entry which is preliminary data.</text>
</comment>
<feature type="domain" description="Thiaminase-2/PQQC" evidence="1">
    <location>
        <begin position="426"/>
        <end position="492"/>
    </location>
</feature>
<organism evidence="3 4">
    <name type="scientific">Lachnellula willkommii</name>
    <dbReference type="NCBI Taxonomy" id="215461"/>
    <lineage>
        <taxon>Eukaryota</taxon>
        <taxon>Fungi</taxon>
        <taxon>Dikarya</taxon>
        <taxon>Ascomycota</taxon>
        <taxon>Pezizomycotina</taxon>
        <taxon>Leotiomycetes</taxon>
        <taxon>Helotiales</taxon>
        <taxon>Lachnaceae</taxon>
        <taxon>Lachnellula</taxon>
    </lineage>
</organism>
<dbReference type="InterPro" id="IPR016084">
    <property type="entry name" value="Haem_Oase-like_multi-hlx"/>
</dbReference>
<keyword evidence="4" id="KW-1185">Reference proteome</keyword>
<name>A0A559MLC6_9HELO</name>
<dbReference type="EMBL" id="QGML01000083">
    <property type="protein sequence ID" value="TVY93762.1"/>
    <property type="molecule type" value="Genomic_DNA"/>
</dbReference>
<dbReference type="CDD" id="cd01169">
    <property type="entry name" value="HMPP_kinase"/>
    <property type="match status" value="1"/>
</dbReference>
<dbReference type="GO" id="GO:0009228">
    <property type="term" value="P:thiamine biosynthetic process"/>
    <property type="evidence" value="ECO:0007669"/>
    <property type="project" value="InterPro"/>
</dbReference>
<proteinExistence type="predicted"/>
<dbReference type="PANTHER" id="PTHR20858:SF17">
    <property type="entry name" value="HYDROXYMETHYLPYRIMIDINE_PHOSPHOMETHYLPYRIMIDINE KINASE THI20-RELATED"/>
    <property type="match status" value="1"/>
</dbReference>